<evidence type="ECO:0000256" key="1">
    <source>
        <dbReference type="ARBA" id="ARBA00007074"/>
    </source>
</evidence>
<dbReference type="EMBL" id="CP039393">
    <property type="protein sequence ID" value="QCD35354.1"/>
    <property type="molecule type" value="Genomic_DNA"/>
</dbReference>
<name>A0A4P7VIX5_9BACT</name>
<evidence type="ECO:0000256" key="6">
    <source>
        <dbReference type="SAM" id="MobiDB-lite"/>
    </source>
</evidence>
<evidence type="ECO:0000256" key="3">
    <source>
        <dbReference type="ARBA" id="ARBA00022729"/>
    </source>
</evidence>
<dbReference type="PROSITE" id="PS51257">
    <property type="entry name" value="PROKAR_LIPOPROTEIN"/>
    <property type="match status" value="1"/>
</dbReference>
<organism evidence="8 9">
    <name type="scientific">Muribaculum gordoncarteri</name>
    <dbReference type="NCBI Taxonomy" id="2530390"/>
    <lineage>
        <taxon>Bacteria</taxon>
        <taxon>Pseudomonadati</taxon>
        <taxon>Bacteroidota</taxon>
        <taxon>Bacteroidia</taxon>
        <taxon>Bacteroidales</taxon>
        <taxon>Muribaculaceae</taxon>
        <taxon>Muribaculum</taxon>
    </lineage>
</organism>
<evidence type="ECO:0000256" key="5">
    <source>
        <dbReference type="ARBA" id="ARBA00022807"/>
    </source>
</evidence>
<keyword evidence="2" id="KW-0645">Protease</keyword>
<feature type="region of interest" description="Disordered" evidence="6">
    <location>
        <begin position="167"/>
        <end position="194"/>
    </location>
</feature>
<keyword evidence="3" id="KW-0732">Signal</keyword>
<dbReference type="GO" id="GO:0008234">
    <property type="term" value="F:cysteine-type peptidase activity"/>
    <property type="evidence" value="ECO:0007669"/>
    <property type="project" value="UniProtKB-KW"/>
</dbReference>
<dbReference type="AlphaFoldDB" id="A0A4P7VIX5"/>
<protein>
    <submittedName>
        <fullName evidence="8">NlpC/P60 family protein</fullName>
    </submittedName>
</protein>
<dbReference type="SUPFAM" id="SSF54001">
    <property type="entry name" value="Cysteine proteinases"/>
    <property type="match status" value="1"/>
</dbReference>
<dbReference type="KEGG" id="mgod:E7746_05315"/>
<evidence type="ECO:0000259" key="7">
    <source>
        <dbReference type="PROSITE" id="PS51935"/>
    </source>
</evidence>
<keyword evidence="4" id="KW-0378">Hydrolase</keyword>
<evidence type="ECO:0000256" key="4">
    <source>
        <dbReference type="ARBA" id="ARBA00022801"/>
    </source>
</evidence>
<dbReference type="InterPro" id="IPR038765">
    <property type="entry name" value="Papain-like_cys_pep_sf"/>
</dbReference>
<feature type="domain" description="NlpC/P60" evidence="7">
    <location>
        <begin position="48"/>
        <end position="172"/>
    </location>
</feature>
<evidence type="ECO:0000256" key="2">
    <source>
        <dbReference type="ARBA" id="ARBA00022670"/>
    </source>
</evidence>
<dbReference type="PANTHER" id="PTHR47360:SF1">
    <property type="entry name" value="ENDOPEPTIDASE NLPC-RELATED"/>
    <property type="match status" value="1"/>
</dbReference>
<sequence>MRRSLYIFAIVTVLLATGCKSSKSVTGSTSSYDKNRPADTRIEIPELYGDEKLLVDEALTWLGTRYKYGGKDYNGTDCSGLTMQVYMKALGIALPRSSREQQQFCKSIHKSKLNAGDLVFFCTGRDKTRVSHVGLYVGNGQIIHSSASRGVIVSRLEEKYYTSTYHSSGHVQRKTSSKPVKKIKPEKPATPKFENEPMQFDLDEVIEAKIDSIYSSFLD</sequence>
<dbReference type="Proteomes" id="UP000297031">
    <property type="component" value="Chromosome"/>
</dbReference>
<feature type="compositionally biased region" description="Basic and acidic residues" evidence="6">
    <location>
        <begin position="183"/>
        <end position="194"/>
    </location>
</feature>
<dbReference type="OrthoDB" id="9807055at2"/>
<dbReference type="PROSITE" id="PS51935">
    <property type="entry name" value="NLPC_P60"/>
    <property type="match status" value="1"/>
</dbReference>
<dbReference type="InterPro" id="IPR052062">
    <property type="entry name" value="Murein_DD/LD_carboxypeptidase"/>
</dbReference>
<dbReference type="RefSeq" id="WP_123396655.1">
    <property type="nucleotide sequence ID" value="NZ_CANQMU010000001.1"/>
</dbReference>
<evidence type="ECO:0000313" key="8">
    <source>
        <dbReference type="EMBL" id="QCD35354.1"/>
    </source>
</evidence>
<dbReference type="PANTHER" id="PTHR47360">
    <property type="entry name" value="MUREIN DD-ENDOPEPTIDASE MEPS/MUREIN LD-CARBOXYPEPTIDASE"/>
    <property type="match status" value="1"/>
</dbReference>
<accession>A0A4P7VIX5</accession>
<comment type="similarity">
    <text evidence="1">Belongs to the peptidase C40 family.</text>
</comment>
<dbReference type="Gene3D" id="3.90.1720.10">
    <property type="entry name" value="endopeptidase domain like (from Nostoc punctiforme)"/>
    <property type="match status" value="1"/>
</dbReference>
<keyword evidence="5" id="KW-0788">Thiol protease</keyword>
<dbReference type="GO" id="GO:0006508">
    <property type="term" value="P:proteolysis"/>
    <property type="evidence" value="ECO:0007669"/>
    <property type="project" value="UniProtKB-KW"/>
</dbReference>
<dbReference type="Pfam" id="PF00877">
    <property type="entry name" value="NLPC_P60"/>
    <property type="match status" value="1"/>
</dbReference>
<dbReference type="InterPro" id="IPR000064">
    <property type="entry name" value="NLP_P60_dom"/>
</dbReference>
<keyword evidence="9" id="KW-1185">Reference proteome</keyword>
<gene>
    <name evidence="8" type="ORF">E7746_05315</name>
</gene>
<feature type="compositionally biased region" description="Basic residues" evidence="6">
    <location>
        <begin position="171"/>
        <end position="182"/>
    </location>
</feature>
<evidence type="ECO:0000313" key="9">
    <source>
        <dbReference type="Proteomes" id="UP000297031"/>
    </source>
</evidence>
<reference evidence="8 9" key="1">
    <citation type="submission" date="2019-02" db="EMBL/GenBank/DDBJ databases">
        <title>Isolation and identification of novel species under the genus Muribaculum.</title>
        <authorList>
            <person name="Miyake S."/>
            <person name="Ding Y."/>
            <person name="Low A."/>
            <person name="Soh M."/>
            <person name="Seedorf H."/>
        </authorList>
    </citation>
    <scope>NUCLEOTIDE SEQUENCE [LARGE SCALE GENOMIC DNA]</scope>
    <source>
        <strain evidence="8 9">TLL-A4</strain>
    </source>
</reference>
<proteinExistence type="inferred from homology"/>